<keyword evidence="1" id="KW-0732">Signal</keyword>
<gene>
    <name evidence="2" type="ORF">SAMN05444001_104159</name>
</gene>
<dbReference type="AlphaFoldDB" id="A0A8G2BV59"/>
<comment type="caution">
    <text evidence="2">The sequence shown here is derived from an EMBL/GenBank/DDBJ whole genome shotgun (WGS) entry which is preliminary data.</text>
</comment>
<protein>
    <submittedName>
        <fullName evidence="2">6-bladed beta-propeller protein</fullName>
    </submittedName>
</protein>
<dbReference type="Pfam" id="PF17170">
    <property type="entry name" value="DUF5128"/>
    <property type="match status" value="1"/>
</dbReference>
<dbReference type="Proteomes" id="UP000236725">
    <property type="component" value="Unassembled WGS sequence"/>
</dbReference>
<proteinExistence type="predicted"/>
<organism evidence="2 3">
    <name type="scientific">Parabacteroides chinchillae</name>
    <dbReference type="NCBI Taxonomy" id="871327"/>
    <lineage>
        <taxon>Bacteria</taxon>
        <taxon>Pseudomonadati</taxon>
        <taxon>Bacteroidota</taxon>
        <taxon>Bacteroidia</taxon>
        <taxon>Bacteroidales</taxon>
        <taxon>Tannerellaceae</taxon>
        <taxon>Parabacteroides</taxon>
    </lineage>
</organism>
<feature type="signal peptide" evidence="1">
    <location>
        <begin position="1"/>
        <end position="22"/>
    </location>
</feature>
<feature type="chain" id="PRO_5034392150" evidence="1">
    <location>
        <begin position="23"/>
        <end position="392"/>
    </location>
</feature>
<dbReference type="EMBL" id="FNVS01000004">
    <property type="protein sequence ID" value="SEF67696.1"/>
    <property type="molecule type" value="Genomic_DNA"/>
</dbReference>
<evidence type="ECO:0000313" key="2">
    <source>
        <dbReference type="EMBL" id="SEF67696.1"/>
    </source>
</evidence>
<evidence type="ECO:0000313" key="3">
    <source>
        <dbReference type="Proteomes" id="UP000236725"/>
    </source>
</evidence>
<name>A0A8G2BV59_9BACT</name>
<sequence length="392" mass="45003">MKTRHFSLLISFFLLGSQVVNSQSKVSNLPVFDFSKNYPQKKMRLQDMADIEYVPLETTDDILLGRMATLSAVTDKYILIHEPQLGDIFVFNRNTGKLYSHFNHKGQSGQEYLWINNTILDDKKDEIYVCSQFIQIYSLKGNYKRTLKIKGFGNNIQILNYDDTSLLIYDEVIIEPGHENKTKKAPYRLMSKKDGSLISILNLEFSKRYSNKIVKHEGNMWRPITFIYPQNMHYGSDIIIADISSDTLYQLSPNKGLIPLLTRTPSTHAHEPRNIWTPFLTTDKFMLIGTFLLDFNPKGGGPIPSFMLDFKTGEINRVPIWDTEYETKSWRQGKWTPNGTPAIAKNMAAELIQASSVIDAYKGKRLKGNGEKVAKKLLEDDNPVVRILKFKQ</sequence>
<dbReference type="RefSeq" id="WP_103982772.1">
    <property type="nucleotide sequence ID" value="NZ_FNVS01000004.1"/>
</dbReference>
<accession>A0A8G2BV59</accession>
<reference evidence="2 3" key="1">
    <citation type="submission" date="2016-10" db="EMBL/GenBank/DDBJ databases">
        <authorList>
            <person name="Varghese N."/>
            <person name="Submissions S."/>
        </authorList>
    </citation>
    <scope>NUCLEOTIDE SEQUENCE [LARGE SCALE GENOMIC DNA]</scope>
    <source>
        <strain evidence="2 3">DSM 29073</strain>
    </source>
</reference>
<keyword evidence="3" id="KW-1185">Reference proteome</keyword>
<evidence type="ECO:0000256" key="1">
    <source>
        <dbReference type="SAM" id="SignalP"/>
    </source>
</evidence>